<accession>A0A177T585</accession>
<dbReference type="Pfam" id="PF04676">
    <property type="entry name" value="CwfJ_C_2"/>
    <property type="match status" value="1"/>
</dbReference>
<feature type="region of interest" description="Disordered" evidence="2">
    <location>
        <begin position="1"/>
        <end position="120"/>
    </location>
</feature>
<evidence type="ECO:0000313" key="5">
    <source>
        <dbReference type="EMBL" id="KAE8244583.1"/>
    </source>
</evidence>
<evidence type="ECO:0008006" key="7">
    <source>
        <dbReference type="Google" id="ProtNLM"/>
    </source>
</evidence>
<gene>
    <name evidence="5" type="ORF">A4X13_0g6468</name>
</gene>
<dbReference type="InterPro" id="IPR036265">
    <property type="entry name" value="HIT-like_sf"/>
</dbReference>
<dbReference type="AlphaFoldDB" id="A0A177T585"/>
<dbReference type="PANTHER" id="PTHR12072">
    <property type="entry name" value="CWF19, CELL CYCLE CONTROL PROTEIN"/>
    <property type="match status" value="1"/>
</dbReference>
<feature type="domain" description="Cwf19-like C-terminal" evidence="4">
    <location>
        <begin position="384"/>
        <end position="507"/>
    </location>
</feature>
<feature type="compositionally biased region" description="Polar residues" evidence="2">
    <location>
        <begin position="642"/>
        <end position="666"/>
    </location>
</feature>
<dbReference type="Pfam" id="PF04677">
    <property type="entry name" value="CwfJ_C_1"/>
    <property type="match status" value="1"/>
</dbReference>
<dbReference type="Proteomes" id="UP000077521">
    <property type="component" value="Unassembled WGS sequence"/>
</dbReference>
<dbReference type="InterPro" id="IPR006768">
    <property type="entry name" value="Cwf19-like_C_dom-1"/>
</dbReference>
<feature type="region of interest" description="Disordered" evidence="2">
    <location>
        <begin position="638"/>
        <end position="666"/>
    </location>
</feature>
<dbReference type="SUPFAM" id="SSF54197">
    <property type="entry name" value="HIT-like"/>
    <property type="match status" value="1"/>
</dbReference>
<reference evidence="5" key="1">
    <citation type="submission" date="2016-04" db="EMBL/GenBank/DDBJ databases">
        <authorList>
            <person name="Nguyen H.D."/>
            <person name="Samba Siva P."/>
            <person name="Cullis J."/>
            <person name="Levesque C.A."/>
            <person name="Hambleton S."/>
        </authorList>
    </citation>
    <scope>NUCLEOTIDE SEQUENCE</scope>
    <source>
        <strain evidence="5">DAOMC 236416</strain>
    </source>
</reference>
<proteinExistence type="inferred from homology"/>
<sequence>MSKGEDPTRQDRLRSVAGAILSGIGVDERGQPGSSTSSFTSGSESFTAPLPSKALFLKPGSQPPTPGGISANAGTPAKADGSVARRSNAFQQSGYDNSSKSSTPVPQVFTPQLPRDQQRLGATTVGRNVGTDADRIASLNASPGPSTPIRDAMDAMRKRDREDAPPLDASALNKLQAKVMKAELSGAPNAKSLRAKLDAALVKAQRGGDSEPGFFDVDPEGGGLLPVEGRKEVHMLPTLDGHGRLYDVGHGRSEDAGDLPGNRKKKRKVSSLPANDPDITLTDPLFAPSFDTRIQVETHDPQTGERIRYEDDEGGPTLAELVRQERFAGGSADQKNMDAAFADQIARDGGFKNDVDYMDERADRLARKSMKTDAIKRQFAIQDFARTKKALDSCEYCWQDEGARPPRATVISSGTRTFLALPKYESLVDGHCYIVPMQHYVSSLEADDDCWEEIKNFMKCLMQMTAAQQQGIIFCETVMSIRAQRHAYIEAIPVPLDLFQQIPAVFKQSILTSEEEWSQNRKLIDFKDRGFRRTMVPQLPYFAVQWDYKGFQGYGKVIEGVDANQGEKGGDEFALEETGTSGGDFPHYFAAEIVGTLLDLEPRRWRKPRRLHADQAAARTQAFKKQWHNFDWTRMLDENDTKTTAATGSGSRTEQPQAGSSKSSSR</sequence>
<dbReference type="InterPro" id="IPR040194">
    <property type="entry name" value="Cwf19-like"/>
</dbReference>
<evidence type="ECO:0000313" key="6">
    <source>
        <dbReference type="Proteomes" id="UP000077521"/>
    </source>
</evidence>
<reference evidence="5" key="2">
    <citation type="journal article" date="2019" name="IMA Fungus">
        <title>Genome sequencing and comparison of five Tilletia species to identify candidate genes for the detection of regulated species infecting wheat.</title>
        <authorList>
            <person name="Nguyen H.D.T."/>
            <person name="Sultana T."/>
            <person name="Kesanakurti P."/>
            <person name="Hambleton S."/>
        </authorList>
    </citation>
    <scope>NUCLEOTIDE SEQUENCE</scope>
    <source>
        <strain evidence="5">DAOMC 236416</strain>
    </source>
</reference>
<protein>
    <recommendedName>
        <fullName evidence="7">Cwf19-like C-terminal domain-containing protein</fullName>
    </recommendedName>
</protein>
<evidence type="ECO:0000256" key="1">
    <source>
        <dbReference type="ARBA" id="ARBA00006795"/>
    </source>
</evidence>
<dbReference type="InterPro" id="IPR006767">
    <property type="entry name" value="Cwf19-like_C_dom-2"/>
</dbReference>
<feature type="compositionally biased region" description="Polar residues" evidence="2">
    <location>
        <begin position="88"/>
        <end position="105"/>
    </location>
</feature>
<dbReference type="GO" id="GO:0000398">
    <property type="term" value="P:mRNA splicing, via spliceosome"/>
    <property type="evidence" value="ECO:0007669"/>
    <property type="project" value="TreeGrafter"/>
</dbReference>
<organism evidence="5 6">
    <name type="scientific">Tilletia indica</name>
    <dbReference type="NCBI Taxonomy" id="43049"/>
    <lineage>
        <taxon>Eukaryota</taxon>
        <taxon>Fungi</taxon>
        <taxon>Dikarya</taxon>
        <taxon>Basidiomycota</taxon>
        <taxon>Ustilaginomycotina</taxon>
        <taxon>Exobasidiomycetes</taxon>
        <taxon>Tilletiales</taxon>
        <taxon>Tilletiaceae</taxon>
        <taxon>Tilletia</taxon>
    </lineage>
</organism>
<feature type="region of interest" description="Disordered" evidence="2">
    <location>
        <begin position="249"/>
        <end position="284"/>
    </location>
</feature>
<feature type="compositionally biased region" description="Low complexity" evidence="2">
    <location>
        <begin position="33"/>
        <end position="47"/>
    </location>
</feature>
<evidence type="ECO:0000259" key="4">
    <source>
        <dbReference type="Pfam" id="PF04677"/>
    </source>
</evidence>
<comment type="caution">
    <text evidence="5">The sequence shown here is derived from an EMBL/GenBank/DDBJ whole genome shotgun (WGS) entry which is preliminary data.</text>
</comment>
<keyword evidence="6" id="KW-1185">Reference proteome</keyword>
<dbReference type="GO" id="GO:0071014">
    <property type="term" value="C:post-mRNA release spliceosomal complex"/>
    <property type="evidence" value="ECO:0007669"/>
    <property type="project" value="TreeGrafter"/>
</dbReference>
<dbReference type="PANTHER" id="PTHR12072:SF5">
    <property type="entry name" value="CWF19-LIKE PROTEIN 2"/>
    <property type="match status" value="1"/>
</dbReference>
<feature type="compositionally biased region" description="Basic and acidic residues" evidence="2">
    <location>
        <begin position="1"/>
        <end position="14"/>
    </location>
</feature>
<evidence type="ECO:0000259" key="3">
    <source>
        <dbReference type="Pfam" id="PF04676"/>
    </source>
</evidence>
<feature type="domain" description="Cwf19-like protein C-terminal" evidence="3">
    <location>
        <begin position="516"/>
        <end position="633"/>
    </location>
</feature>
<evidence type="ECO:0000256" key="2">
    <source>
        <dbReference type="SAM" id="MobiDB-lite"/>
    </source>
</evidence>
<dbReference type="EMBL" id="LWDF02000620">
    <property type="protein sequence ID" value="KAE8244583.1"/>
    <property type="molecule type" value="Genomic_DNA"/>
</dbReference>
<name>A0A177T585_9BASI</name>
<comment type="similarity">
    <text evidence="1">Belongs to the CWF19 family.</text>
</comment>